<evidence type="ECO:0000256" key="1">
    <source>
        <dbReference type="SAM" id="Phobius"/>
    </source>
</evidence>
<dbReference type="WBParaSite" id="TREG1_94930.1">
    <property type="protein sequence ID" value="TREG1_94930.1"/>
    <property type="gene ID" value="TREG1_94930"/>
</dbReference>
<dbReference type="SUPFAM" id="SSF48371">
    <property type="entry name" value="ARM repeat"/>
    <property type="match status" value="1"/>
</dbReference>
<keyword evidence="2" id="KW-1185">Reference proteome</keyword>
<organism evidence="2 3">
    <name type="scientific">Trichobilharzia regenti</name>
    <name type="common">Nasal bird schistosome</name>
    <dbReference type="NCBI Taxonomy" id="157069"/>
    <lineage>
        <taxon>Eukaryota</taxon>
        <taxon>Metazoa</taxon>
        <taxon>Spiralia</taxon>
        <taxon>Lophotrochozoa</taxon>
        <taxon>Platyhelminthes</taxon>
        <taxon>Trematoda</taxon>
        <taxon>Digenea</taxon>
        <taxon>Strigeidida</taxon>
        <taxon>Schistosomatoidea</taxon>
        <taxon>Schistosomatidae</taxon>
        <taxon>Trichobilharzia</taxon>
    </lineage>
</organism>
<name>A0AA85KQ72_TRIRE</name>
<sequence length="332" mass="37561">MNKSSVLLVSSVFAVSACTLFYLSKLLRKPHVKKDIQKTAPHSTIGDTYLKTVNEFDKENLSIEFANCICSMVKVSDYDTRQQLIMYLHQASSFCHNFSVIRDSKCLETLLSLLDSSTSMAPACRQNLSILQVTTNLACDQRSLPIIMDYLDDIFSIADTREYSDQACAALQVLANIALTPTGCNLLINDCGRLYKMLGVREPYLLRNLLAVLVNLSCDVNCCDKLLSQNGEDFVRILEYSLSLDVPLLISMKMTTFLNNLYSRIMKDQERYWNESESAVITKTVAISLKENRDLIQSWAQCLLPFSEDSNEFNAHLQKLLSFLTDIKTFNV</sequence>
<dbReference type="InterPro" id="IPR016024">
    <property type="entry name" value="ARM-type_fold"/>
</dbReference>
<dbReference type="Gene3D" id="1.25.10.10">
    <property type="entry name" value="Leucine-rich Repeat Variant"/>
    <property type="match status" value="1"/>
</dbReference>
<keyword evidence="1" id="KW-1133">Transmembrane helix</keyword>
<keyword evidence="1" id="KW-0472">Membrane</keyword>
<dbReference type="Proteomes" id="UP000050795">
    <property type="component" value="Unassembled WGS sequence"/>
</dbReference>
<dbReference type="InterPro" id="IPR011989">
    <property type="entry name" value="ARM-like"/>
</dbReference>
<proteinExistence type="predicted"/>
<reference evidence="3" key="2">
    <citation type="submission" date="2023-11" db="UniProtKB">
        <authorList>
            <consortium name="WormBaseParasite"/>
        </authorList>
    </citation>
    <scope>IDENTIFICATION</scope>
</reference>
<protein>
    <recommendedName>
        <fullName evidence="4">Armadillo repeat-containing domain-containing protein</fullName>
    </recommendedName>
</protein>
<dbReference type="AlphaFoldDB" id="A0AA85KQ72"/>
<dbReference type="PROSITE" id="PS51257">
    <property type="entry name" value="PROKAR_LIPOPROTEIN"/>
    <property type="match status" value="1"/>
</dbReference>
<evidence type="ECO:0000313" key="3">
    <source>
        <dbReference type="WBParaSite" id="TREG1_94930.1"/>
    </source>
</evidence>
<keyword evidence="1" id="KW-0812">Transmembrane</keyword>
<evidence type="ECO:0000313" key="2">
    <source>
        <dbReference type="Proteomes" id="UP000050795"/>
    </source>
</evidence>
<evidence type="ECO:0008006" key="4">
    <source>
        <dbReference type="Google" id="ProtNLM"/>
    </source>
</evidence>
<accession>A0AA85KQ72</accession>
<feature type="transmembrane region" description="Helical" evidence="1">
    <location>
        <begin position="6"/>
        <end position="24"/>
    </location>
</feature>
<reference evidence="2" key="1">
    <citation type="submission" date="2022-06" db="EMBL/GenBank/DDBJ databases">
        <authorList>
            <person name="Berger JAMES D."/>
            <person name="Berger JAMES D."/>
        </authorList>
    </citation>
    <scope>NUCLEOTIDE SEQUENCE [LARGE SCALE GENOMIC DNA]</scope>
</reference>